<evidence type="ECO:0000256" key="1">
    <source>
        <dbReference type="SAM" id="Phobius"/>
    </source>
</evidence>
<sequence>MSNYCHPGRAGGGGSLANNQDLPRLIQVKMLMKTRWFTVEGVLHLLVAIGAYPGGLAMMISPDGSLMGVEGIVDKIPFDSLLVPGVVLFTVNGVGQTVAGILSLRKHRLSPYISAVLGLGLMLWIIVESLMLKHVVFLSFVYFGIGALQTSIAAYLYFLTTRP</sequence>
<accession>L0H1T0</accession>
<dbReference type="Proteomes" id="UP000010816">
    <property type="component" value="Chromosome"/>
</dbReference>
<keyword evidence="1" id="KW-0472">Membrane</keyword>
<reference evidence="2 3" key="1">
    <citation type="submission" date="2011-09" db="EMBL/GenBank/DDBJ databases">
        <title>Complete sequence of chromosome of Thioflavicoccus mobilis 8321.</title>
        <authorList>
            <consortium name="US DOE Joint Genome Institute"/>
            <person name="Lucas S."/>
            <person name="Han J."/>
            <person name="Lapidus A."/>
            <person name="Cheng J.-F."/>
            <person name="Goodwin L."/>
            <person name="Pitluck S."/>
            <person name="Peters L."/>
            <person name="Ovchinnikova G."/>
            <person name="Lu M."/>
            <person name="Detter J.C."/>
            <person name="Han C."/>
            <person name="Tapia R."/>
            <person name="Land M."/>
            <person name="Hauser L."/>
            <person name="Kyrpides N."/>
            <person name="Ivanova N."/>
            <person name="Pagani I."/>
            <person name="Vogl K."/>
            <person name="Liu Z."/>
            <person name="Imhoff J."/>
            <person name="Thiel V."/>
            <person name="Frigaard N.-U."/>
            <person name="Bryant D."/>
            <person name="Woyke T."/>
        </authorList>
    </citation>
    <scope>NUCLEOTIDE SEQUENCE [LARGE SCALE GENOMIC DNA]</scope>
    <source>
        <strain evidence="2 3">8321</strain>
    </source>
</reference>
<dbReference type="AlphaFoldDB" id="L0H1T0"/>
<evidence type="ECO:0000313" key="2">
    <source>
        <dbReference type="EMBL" id="AGA91600.1"/>
    </source>
</evidence>
<protein>
    <submittedName>
        <fullName evidence="2">Uncharacterized protein</fullName>
    </submittedName>
</protein>
<proteinExistence type="predicted"/>
<feature type="transmembrane region" description="Helical" evidence="1">
    <location>
        <begin position="139"/>
        <end position="159"/>
    </location>
</feature>
<dbReference type="OrthoDB" id="4481055at2"/>
<keyword evidence="1" id="KW-0812">Transmembrane</keyword>
<dbReference type="KEGG" id="tmb:Thimo_2904"/>
<evidence type="ECO:0000313" key="3">
    <source>
        <dbReference type="Proteomes" id="UP000010816"/>
    </source>
</evidence>
<dbReference type="HOGENOM" id="CLU_1626315_0_0_6"/>
<organism evidence="2 3">
    <name type="scientific">Thioflavicoccus mobilis 8321</name>
    <dbReference type="NCBI Taxonomy" id="765912"/>
    <lineage>
        <taxon>Bacteria</taxon>
        <taxon>Pseudomonadati</taxon>
        <taxon>Pseudomonadota</taxon>
        <taxon>Gammaproteobacteria</taxon>
        <taxon>Chromatiales</taxon>
        <taxon>Chromatiaceae</taxon>
        <taxon>Thioflavicoccus</taxon>
    </lineage>
</organism>
<name>L0H1T0_9GAMM</name>
<feature type="transmembrane region" description="Helical" evidence="1">
    <location>
        <begin position="81"/>
        <end position="102"/>
    </location>
</feature>
<keyword evidence="1" id="KW-1133">Transmembrane helix</keyword>
<dbReference type="RefSeq" id="WP_015281731.1">
    <property type="nucleotide sequence ID" value="NC_019940.1"/>
</dbReference>
<feature type="transmembrane region" description="Helical" evidence="1">
    <location>
        <begin position="109"/>
        <end position="127"/>
    </location>
</feature>
<feature type="transmembrane region" description="Helical" evidence="1">
    <location>
        <begin position="36"/>
        <end position="61"/>
    </location>
</feature>
<keyword evidence="3" id="KW-1185">Reference proteome</keyword>
<gene>
    <name evidence="2" type="ORF">Thimo_2904</name>
</gene>
<dbReference type="EMBL" id="CP003051">
    <property type="protein sequence ID" value="AGA91600.1"/>
    <property type="molecule type" value="Genomic_DNA"/>
</dbReference>